<dbReference type="PANTHER" id="PTHR44757">
    <property type="entry name" value="DIGUANYLATE CYCLASE DGCP"/>
    <property type="match status" value="1"/>
</dbReference>
<sequence length="165" mass="18075">FSGGTFAVASAAGQGSRAALERLSEELDEMLEEPFSLAGQDIPVAARSGIAFHPDDGGDPDTLVQRAEASLHNAKISGQRHGQYSPEQHSRALARVALEHRLRQALERREFELHYQPKVCVTNRRIEGAEALIRWNDPDRGLVSPAAFLPLLEESGLIVDVGEWV</sequence>
<name>T1ALN9_9ZZZZ</name>
<gene>
    <name evidence="3" type="ORF">B2A_10081</name>
</gene>
<feature type="domain" description="GGDEF" evidence="2">
    <location>
        <begin position="1"/>
        <end position="87"/>
    </location>
</feature>
<dbReference type="PROSITE" id="PS50883">
    <property type="entry name" value="EAL"/>
    <property type="match status" value="1"/>
</dbReference>
<proteinExistence type="predicted"/>
<evidence type="ECO:0000259" key="2">
    <source>
        <dbReference type="PROSITE" id="PS50887"/>
    </source>
</evidence>
<accession>T1ALN9</accession>
<organism evidence="3">
    <name type="scientific">mine drainage metagenome</name>
    <dbReference type="NCBI Taxonomy" id="410659"/>
    <lineage>
        <taxon>unclassified sequences</taxon>
        <taxon>metagenomes</taxon>
        <taxon>ecological metagenomes</taxon>
    </lineage>
</organism>
<dbReference type="InterPro" id="IPR000160">
    <property type="entry name" value="GGDEF_dom"/>
</dbReference>
<dbReference type="SUPFAM" id="SSF55073">
    <property type="entry name" value="Nucleotide cyclase"/>
    <property type="match status" value="1"/>
</dbReference>
<reference evidence="3" key="2">
    <citation type="journal article" date="2014" name="ISME J.">
        <title>Microbial stratification in low pH oxic and suboxic macroscopic growths along an acid mine drainage.</title>
        <authorList>
            <person name="Mendez-Garcia C."/>
            <person name="Mesa V."/>
            <person name="Sprenger R.R."/>
            <person name="Richter M."/>
            <person name="Diez M.S."/>
            <person name="Solano J."/>
            <person name="Bargiela R."/>
            <person name="Golyshina O.V."/>
            <person name="Manteca A."/>
            <person name="Ramos J.L."/>
            <person name="Gallego J.R."/>
            <person name="Llorente I."/>
            <person name="Martins Dos Santos V.A."/>
            <person name="Jensen O.N."/>
            <person name="Pelaez A.I."/>
            <person name="Sanchez J."/>
            <person name="Ferrer M."/>
        </authorList>
    </citation>
    <scope>NUCLEOTIDE SEQUENCE</scope>
</reference>
<dbReference type="InterPro" id="IPR043128">
    <property type="entry name" value="Rev_trsase/Diguanyl_cyclase"/>
</dbReference>
<reference evidence="3" key="1">
    <citation type="submission" date="2013-08" db="EMBL/GenBank/DDBJ databases">
        <authorList>
            <person name="Mendez C."/>
            <person name="Richter M."/>
            <person name="Ferrer M."/>
            <person name="Sanchez J."/>
        </authorList>
    </citation>
    <scope>NUCLEOTIDE SEQUENCE</scope>
</reference>
<dbReference type="InterPro" id="IPR001633">
    <property type="entry name" value="EAL_dom"/>
</dbReference>
<protein>
    <submittedName>
        <fullName evidence="3">Sensory box/GGDEF family protein</fullName>
    </submittedName>
</protein>
<dbReference type="Gene3D" id="3.30.70.270">
    <property type="match status" value="1"/>
</dbReference>
<dbReference type="Pfam" id="PF00563">
    <property type="entry name" value="EAL"/>
    <property type="match status" value="1"/>
</dbReference>
<feature type="domain" description="EAL" evidence="1">
    <location>
        <begin position="95"/>
        <end position="165"/>
    </location>
</feature>
<dbReference type="InterPro" id="IPR035919">
    <property type="entry name" value="EAL_sf"/>
</dbReference>
<dbReference type="InterPro" id="IPR029787">
    <property type="entry name" value="Nucleotide_cyclase"/>
</dbReference>
<dbReference type="InterPro" id="IPR052155">
    <property type="entry name" value="Biofilm_reg_signaling"/>
</dbReference>
<dbReference type="Gene3D" id="3.20.20.450">
    <property type="entry name" value="EAL domain"/>
    <property type="match status" value="1"/>
</dbReference>
<dbReference type="EMBL" id="AUZZ01007275">
    <property type="protein sequence ID" value="EQD42980.1"/>
    <property type="molecule type" value="Genomic_DNA"/>
</dbReference>
<dbReference type="Pfam" id="PF00990">
    <property type="entry name" value="GGDEF"/>
    <property type="match status" value="1"/>
</dbReference>
<evidence type="ECO:0000313" key="3">
    <source>
        <dbReference type="EMBL" id="EQD42980.1"/>
    </source>
</evidence>
<dbReference type="PROSITE" id="PS50887">
    <property type="entry name" value="GGDEF"/>
    <property type="match status" value="1"/>
</dbReference>
<evidence type="ECO:0000259" key="1">
    <source>
        <dbReference type="PROSITE" id="PS50883"/>
    </source>
</evidence>
<dbReference type="AlphaFoldDB" id="T1ALN9"/>
<comment type="caution">
    <text evidence="3">The sequence shown here is derived from an EMBL/GenBank/DDBJ whole genome shotgun (WGS) entry which is preliminary data.</text>
</comment>
<dbReference type="SUPFAM" id="SSF141868">
    <property type="entry name" value="EAL domain-like"/>
    <property type="match status" value="1"/>
</dbReference>
<feature type="non-terminal residue" evidence="3">
    <location>
        <position position="165"/>
    </location>
</feature>
<dbReference type="CDD" id="cd01948">
    <property type="entry name" value="EAL"/>
    <property type="match status" value="1"/>
</dbReference>
<dbReference type="PANTHER" id="PTHR44757:SF2">
    <property type="entry name" value="BIOFILM ARCHITECTURE MAINTENANCE PROTEIN MBAA"/>
    <property type="match status" value="1"/>
</dbReference>
<feature type="non-terminal residue" evidence="3">
    <location>
        <position position="1"/>
    </location>
</feature>